<comment type="caution">
    <text evidence="2">The sequence shown here is derived from an EMBL/GenBank/DDBJ whole genome shotgun (WGS) entry which is preliminary data.</text>
</comment>
<dbReference type="Proteomes" id="UP001176059">
    <property type="component" value="Unassembled WGS sequence"/>
</dbReference>
<sequence length="282" mass="30592">MTTTLESRLASPPIALSRLSSVPTTILLIFIVASTLVSLGYASPVPITPSVPILPDGVDQNIPGGVDRVDNTTQSNSPLNRRLFSSLITNLPSAFQSKMGQLTNPQTHVLLGFSYTGQLAGTQYLGKEFPLGQLYLPGGSPSTNELKLLPKASIKDDTTWKCFVVANRQAWAGTKIKMEYHSNAMKQPSLRTRAPKPPEIVFSSEQVGQSQQTVMRTSNYKGLITELGITSMCFNPGGKTIPGNLVIPGDVFAKNQLLKEGAQWHKWTGAMQIENWPANLVV</sequence>
<name>A0AA38J9X8_9AGAR</name>
<organism evidence="2 3">
    <name type="scientific">Lentinula guzmanii</name>
    <dbReference type="NCBI Taxonomy" id="2804957"/>
    <lineage>
        <taxon>Eukaryota</taxon>
        <taxon>Fungi</taxon>
        <taxon>Dikarya</taxon>
        <taxon>Basidiomycota</taxon>
        <taxon>Agaricomycotina</taxon>
        <taxon>Agaricomycetes</taxon>
        <taxon>Agaricomycetidae</taxon>
        <taxon>Agaricales</taxon>
        <taxon>Marasmiineae</taxon>
        <taxon>Omphalotaceae</taxon>
        <taxon>Lentinula</taxon>
    </lineage>
</organism>
<accession>A0AA38J9X8</accession>
<reference evidence="2" key="2">
    <citation type="journal article" date="2023" name="Proc. Natl. Acad. Sci. U.S.A.">
        <title>A global phylogenomic analysis of the shiitake genus Lentinula.</title>
        <authorList>
            <person name="Sierra-Patev S."/>
            <person name="Min B."/>
            <person name="Naranjo-Ortiz M."/>
            <person name="Looney B."/>
            <person name="Konkel Z."/>
            <person name="Slot J.C."/>
            <person name="Sakamoto Y."/>
            <person name="Steenwyk J.L."/>
            <person name="Rokas A."/>
            <person name="Carro J."/>
            <person name="Camarero S."/>
            <person name="Ferreira P."/>
            <person name="Molpeceres G."/>
            <person name="Ruiz-Duenas F.J."/>
            <person name="Serrano A."/>
            <person name="Henrissat B."/>
            <person name="Drula E."/>
            <person name="Hughes K.W."/>
            <person name="Mata J.L."/>
            <person name="Ishikawa N.K."/>
            <person name="Vargas-Isla R."/>
            <person name="Ushijima S."/>
            <person name="Smith C.A."/>
            <person name="Donoghue J."/>
            <person name="Ahrendt S."/>
            <person name="Andreopoulos W."/>
            <person name="He G."/>
            <person name="LaButti K."/>
            <person name="Lipzen A."/>
            <person name="Ng V."/>
            <person name="Riley R."/>
            <person name="Sandor L."/>
            <person name="Barry K."/>
            <person name="Martinez A.T."/>
            <person name="Xiao Y."/>
            <person name="Gibbons J.G."/>
            <person name="Terashima K."/>
            <person name="Grigoriev I.V."/>
            <person name="Hibbett D."/>
        </authorList>
    </citation>
    <scope>NUCLEOTIDE SEQUENCE</scope>
    <source>
        <strain evidence="2">ET3784</strain>
    </source>
</reference>
<dbReference type="EMBL" id="JANVFO010000023">
    <property type="protein sequence ID" value="KAJ3732547.1"/>
    <property type="molecule type" value="Genomic_DNA"/>
</dbReference>
<gene>
    <name evidence="2" type="ORF">DFJ43DRAFT_1073073</name>
</gene>
<feature type="transmembrane region" description="Helical" evidence="1">
    <location>
        <begin position="21"/>
        <end position="42"/>
    </location>
</feature>
<keyword evidence="1" id="KW-0812">Transmembrane</keyword>
<protein>
    <submittedName>
        <fullName evidence="2">Uncharacterized protein</fullName>
    </submittedName>
</protein>
<proteinExistence type="predicted"/>
<dbReference type="AlphaFoldDB" id="A0AA38J9X8"/>
<evidence type="ECO:0000313" key="2">
    <source>
        <dbReference type="EMBL" id="KAJ3732547.1"/>
    </source>
</evidence>
<reference evidence="2" key="1">
    <citation type="submission" date="2022-08" db="EMBL/GenBank/DDBJ databases">
        <authorList>
            <consortium name="DOE Joint Genome Institute"/>
            <person name="Min B."/>
            <person name="Sierra-Patev S."/>
            <person name="Naranjo-Ortiz M."/>
            <person name="Looney B."/>
            <person name="Konkel Z."/>
            <person name="Slot J.C."/>
            <person name="Sakamoto Y."/>
            <person name="Steenwyk J.L."/>
            <person name="Rokas A."/>
            <person name="Carro J."/>
            <person name="Camarero S."/>
            <person name="Ferreira P."/>
            <person name="Molpeceres G."/>
            <person name="Ruiz-duenas F.J."/>
            <person name="Serrano A."/>
            <person name="Henrissat B."/>
            <person name="Drula E."/>
            <person name="Hughes K.W."/>
            <person name="Mata J.L."/>
            <person name="Ishikawa N.K."/>
            <person name="Vargas-Isla R."/>
            <person name="Ushijima S."/>
            <person name="Smith C.A."/>
            <person name="Ahrendt S."/>
            <person name="Andreopoulos W."/>
            <person name="He G."/>
            <person name="LaButti K."/>
            <person name="Lipzen A."/>
            <person name="Ng V."/>
            <person name="Riley R."/>
            <person name="Sandor L."/>
            <person name="Barry K."/>
            <person name="Martinez A.T."/>
            <person name="Xiao Y."/>
            <person name="Gibbons J.G."/>
            <person name="Terashima K."/>
            <person name="Hibbett D.S."/>
            <person name="Grigoriev I.V."/>
        </authorList>
    </citation>
    <scope>NUCLEOTIDE SEQUENCE</scope>
    <source>
        <strain evidence="2">ET3784</strain>
    </source>
</reference>
<evidence type="ECO:0000313" key="3">
    <source>
        <dbReference type="Proteomes" id="UP001176059"/>
    </source>
</evidence>
<keyword evidence="1" id="KW-1133">Transmembrane helix</keyword>
<keyword evidence="3" id="KW-1185">Reference proteome</keyword>
<evidence type="ECO:0000256" key="1">
    <source>
        <dbReference type="SAM" id="Phobius"/>
    </source>
</evidence>
<keyword evidence="1" id="KW-0472">Membrane</keyword>